<protein>
    <submittedName>
        <fullName evidence="2">Uncharacterized protein</fullName>
    </submittedName>
</protein>
<reference evidence="2" key="1">
    <citation type="submission" date="2022-11" db="UniProtKB">
        <authorList>
            <consortium name="WormBaseParasite"/>
        </authorList>
    </citation>
    <scope>IDENTIFICATION</scope>
</reference>
<dbReference type="Proteomes" id="UP000887565">
    <property type="component" value="Unplaced"/>
</dbReference>
<proteinExistence type="predicted"/>
<sequence>MLNVVVGYCLCVKIFKLMQLVIKPQIVPMMKAMAHKKLSNEVCSALQILSSECDMLNMMGSKFLDA</sequence>
<evidence type="ECO:0000313" key="1">
    <source>
        <dbReference type="Proteomes" id="UP000887565"/>
    </source>
</evidence>
<dbReference type="WBParaSite" id="nRc.2.0.1.t26810-RA">
    <property type="protein sequence ID" value="nRc.2.0.1.t26810-RA"/>
    <property type="gene ID" value="nRc.2.0.1.g26810"/>
</dbReference>
<organism evidence="1 2">
    <name type="scientific">Romanomermis culicivorax</name>
    <name type="common">Nematode worm</name>
    <dbReference type="NCBI Taxonomy" id="13658"/>
    <lineage>
        <taxon>Eukaryota</taxon>
        <taxon>Metazoa</taxon>
        <taxon>Ecdysozoa</taxon>
        <taxon>Nematoda</taxon>
        <taxon>Enoplea</taxon>
        <taxon>Dorylaimia</taxon>
        <taxon>Mermithida</taxon>
        <taxon>Mermithoidea</taxon>
        <taxon>Mermithidae</taxon>
        <taxon>Romanomermis</taxon>
    </lineage>
</organism>
<keyword evidence="1" id="KW-1185">Reference proteome</keyword>
<name>A0A915JKW3_ROMCU</name>
<evidence type="ECO:0000313" key="2">
    <source>
        <dbReference type="WBParaSite" id="nRc.2.0.1.t26810-RA"/>
    </source>
</evidence>
<accession>A0A915JKW3</accession>
<dbReference type="AlphaFoldDB" id="A0A915JKW3"/>